<dbReference type="EMBL" id="CM010715">
    <property type="protein sequence ID" value="RZC47440.1"/>
    <property type="molecule type" value="Genomic_DNA"/>
</dbReference>
<reference evidence="1 2" key="1">
    <citation type="journal article" date="2018" name="Science">
        <title>The opium poppy genome and morphinan production.</title>
        <authorList>
            <person name="Guo L."/>
            <person name="Winzer T."/>
            <person name="Yang X."/>
            <person name="Li Y."/>
            <person name="Ning Z."/>
            <person name="He Z."/>
            <person name="Teodor R."/>
            <person name="Lu Y."/>
            <person name="Bowser T.A."/>
            <person name="Graham I.A."/>
            <person name="Ye K."/>
        </authorList>
    </citation>
    <scope>NUCLEOTIDE SEQUENCE [LARGE SCALE GENOMIC DNA]</scope>
    <source>
        <strain evidence="2">cv. HN1</strain>
        <tissue evidence="1">Leaves</tissue>
    </source>
</reference>
<evidence type="ECO:0000313" key="1">
    <source>
        <dbReference type="EMBL" id="RZC47440.1"/>
    </source>
</evidence>
<accession>A0A4Y7II76</accession>
<protein>
    <submittedName>
        <fullName evidence="1">Uncharacterized protein</fullName>
    </submittedName>
</protein>
<keyword evidence="2" id="KW-1185">Reference proteome</keyword>
<dbReference type="AlphaFoldDB" id="A0A4Y7II76"/>
<dbReference type="Proteomes" id="UP000316621">
    <property type="component" value="Chromosome 1"/>
</dbReference>
<proteinExistence type="predicted"/>
<evidence type="ECO:0000313" key="2">
    <source>
        <dbReference type="Proteomes" id="UP000316621"/>
    </source>
</evidence>
<gene>
    <name evidence="1" type="ORF">C5167_040389</name>
</gene>
<name>A0A4Y7II76_PAPSO</name>
<organism evidence="1 2">
    <name type="scientific">Papaver somniferum</name>
    <name type="common">Opium poppy</name>
    <dbReference type="NCBI Taxonomy" id="3469"/>
    <lineage>
        <taxon>Eukaryota</taxon>
        <taxon>Viridiplantae</taxon>
        <taxon>Streptophyta</taxon>
        <taxon>Embryophyta</taxon>
        <taxon>Tracheophyta</taxon>
        <taxon>Spermatophyta</taxon>
        <taxon>Magnoliopsida</taxon>
        <taxon>Ranunculales</taxon>
        <taxon>Papaveraceae</taxon>
        <taxon>Papaveroideae</taxon>
        <taxon>Papaver</taxon>
    </lineage>
</organism>
<sequence length="60" mass="6536">MHRIEHGNMQAEASSAIRSVTSWAVTTANAQLESRMLQLQAQAADEAEGNIALKSPNWTI</sequence>
<dbReference type="Gramene" id="RZC47440">
    <property type="protein sequence ID" value="RZC47440"/>
    <property type="gene ID" value="C5167_040389"/>
</dbReference>